<proteinExistence type="predicted"/>
<sequence length="382" mass="46495">MPPIRIRYHEATSPAVSVIRINDPLAGRHRNNPQQHRSHKRQHRLRANKSDFDYDYGPRQDDFEHMRRSIPDKYWGPYNPSVYKDNRDWERDGDDKYYDFTYDSYRDHASEGNYRGKYEPHHPREEGRQYRERYEAETVPPLPLRRPERFESHRRLPRPEYHERGYQSHRPVHDPEYDGGYRYDRRPVGGSYDEGNDINRYKLPGRYDYQRRPQFVQSEIILPDDRYRPLPYLGDPKRKLYEHRRAPEQPVTYRSYISEYRYHPDEHRHELAHYPPYRSDVPDRYPSVYPHLEGRAWESQEPLRVALITNRPHHTRHRKHHIGYCEASPEKSSKYIPTMHYDELRCPHCQDKLQTYQDEVLAYPWTVQTHQPKMAISDAKAY</sequence>
<evidence type="ECO:0000313" key="3">
    <source>
        <dbReference type="Proteomes" id="UP000762676"/>
    </source>
</evidence>
<feature type="region of interest" description="Disordered" evidence="1">
    <location>
        <begin position="25"/>
        <end position="56"/>
    </location>
</feature>
<name>A0AAV4I0H2_9GAST</name>
<keyword evidence="3" id="KW-1185">Reference proteome</keyword>
<feature type="compositionally biased region" description="Basic residues" evidence="1">
    <location>
        <begin position="27"/>
        <end position="47"/>
    </location>
</feature>
<comment type="caution">
    <text evidence="2">The sequence shown here is derived from an EMBL/GenBank/DDBJ whole genome shotgun (WGS) entry which is preliminary data.</text>
</comment>
<organism evidence="2 3">
    <name type="scientific">Elysia marginata</name>
    <dbReference type="NCBI Taxonomy" id="1093978"/>
    <lineage>
        <taxon>Eukaryota</taxon>
        <taxon>Metazoa</taxon>
        <taxon>Spiralia</taxon>
        <taxon>Lophotrochozoa</taxon>
        <taxon>Mollusca</taxon>
        <taxon>Gastropoda</taxon>
        <taxon>Heterobranchia</taxon>
        <taxon>Euthyneura</taxon>
        <taxon>Panpulmonata</taxon>
        <taxon>Sacoglossa</taxon>
        <taxon>Placobranchoidea</taxon>
        <taxon>Plakobranchidae</taxon>
        <taxon>Elysia</taxon>
    </lineage>
</organism>
<dbReference type="EMBL" id="BMAT01009247">
    <property type="protein sequence ID" value="GFS02619.1"/>
    <property type="molecule type" value="Genomic_DNA"/>
</dbReference>
<gene>
    <name evidence="2" type="ORF">ElyMa_004611600</name>
</gene>
<accession>A0AAV4I0H2</accession>
<reference evidence="2 3" key="1">
    <citation type="journal article" date="2021" name="Elife">
        <title>Chloroplast acquisition without the gene transfer in kleptoplastic sea slugs, Plakobranchus ocellatus.</title>
        <authorList>
            <person name="Maeda T."/>
            <person name="Takahashi S."/>
            <person name="Yoshida T."/>
            <person name="Shimamura S."/>
            <person name="Takaki Y."/>
            <person name="Nagai Y."/>
            <person name="Toyoda A."/>
            <person name="Suzuki Y."/>
            <person name="Arimoto A."/>
            <person name="Ishii H."/>
            <person name="Satoh N."/>
            <person name="Nishiyama T."/>
            <person name="Hasebe M."/>
            <person name="Maruyama T."/>
            <person name="Minagawa J."/>
            <person name="Obokata J."/>
            <person name="Shigenobu S."/>
        </authorList>
    </citation>
    <scope>NUCLEOTIDE SEQUENCE [LARGE SCALE GENOMIC DNA]</scope>
</reference>
<dbReference type="AlphaFoldDB" id="A0AAV4I0H2"/>
<evidence type="ECO:0000256" key="1">
    <source>
        <dbReference type="SAM" id="MobiDB-lite"/>
    </source>
</evidence>
<evidence type="ECO:0000313" key="2">
    <source>
        <dbReference type="EMBL" id="GFS02619.1"/>
    </source>
</evidence>
<protein>
    <submittedName>
        <fullName evidence="2">Uncharacterized protein</fullName>
    </submittedName>
</protein>
<dbReference type="Proteomes" id="UP000762676">
    <property type="component" value="Unassembled WGS sequence"/>
</dbReference>